<dbReference type="Gene3D" id="3.40.50.2000">
    <property type="entry name" value="Glycogen Phosphorylase B"/>
    <property type="match status" value="2"/>
</dbReference>
<reference evidence="3" key="1">
    <citation type="journal article" date="2020" name="ISME J.">
        <title>Gammaproteobacteria mediating utilization of methyl-, sulfur- and petroleum organic compounds in deep ocean hydrothermal plumes.</title>
        <authorList>
            <person name="Zhou Z."/>
            <person name="Liu Y."/>
            <person name="Pan J."/>
            <person name="Cron B.R."/>
            <person name="Toner B.M."/>
            <person name="Anantharaman K."/>
            <person name="Breier J.A."/>
            <person name="Dick G.J."/>
            <person name="Li M."/>
        </authorList>
    </citation>
    <scope>NUCLEOTIDE SEQUENCE</scope>
    <source>
        <strain evidence="3">SZUA-1501</strain>
    </source>
</reference>
<sequence length="373" mass="43076">MRTILFIVNTSYNLYNFRYPLLKALKKKGYKVVLSAPQDEYTYQLKEEFEFFPLKHIDRKGLNPLKDFLFLLELLKLLSNIKPSIVVNITIKPNIWGNLAAQILDIPSISIITGLGSVFTDRKFPLYQIVKTLYRIALKHPKRVIFQNPDDAKFFIEGKLVRPEKVKVILGSGVDLEYFKPSGKKKQSTIVFGYAGRFLWDKGIKELVEAVKILKKKNYSFKVYLLGKPDEGNPKSIPLEQIREWEKEKLITYKGFSKDVQPFLEEIDCFVYPSYREGIPKAILEAMAMEKPIITTDTPGCKITVLKEFNGFLIPPKNSHALAKVMESFLNLNEEKRKELGVNSRKLAKEKFEIKKIVNEYISVVEDVLNIKI</sequence>
<organism evidence="3 4">
    <name type="scientific">Aquifex aeolicus</name>
    <dbReference type="NCBI Taxonomy" id="63363"/>
    <lineage>
        <taxon>Bacteria</taxon>
        <taxon>Pseudomonadati</taxon>
        <taxon>Aquificota</taxon>
        <taxon>Aquificia</taxon>
        <taxon>Aquificales</taxon>
        <taxon>Aquificaceae</taxon>
        <taxon>Aquifex</taxon>
    </lineage>
</organism>
<feature type="domain" description="Glycosyl transferase family 1" evidence="1">
    <location>
        <begin position="181"/>
        <end position="346"/>
    </location>
</feature>
<dbReference type="InterPro" id="IPR028098">
    <property type="entry name" value="Glyco_trans_4-like_N"/>
</dbReference>
<protein>
    <submittedName>
        <fullName evidence="3">Glycosyltransferase family 1 protein</fullName>
    </submittedName>
</protein>
<dbReference type="Pfam" id="PF13477">
    <property type="entry name" value="Glyco_trans_4_2"/>
    <property type="match status" value="1"/>
</dbReference>
<accession>A0A9D1CF48</accession>
<evidence type="ECO:0000259" key="1">
    <source>
        <dbReference type="Pfam" id="PF00534"/>
    </source>
</evidence>
<name>A0A9D1CF48_AQUAO</name>
<dbReference type="Pfam" id="PF00534">
    <property type="entry name" value="Glycos_transf_1"/>
    <property type="match status" value="1"/>
</dbReference>
<comment type="caution">
    <text evidence="3">The sequence shown here is derived from an EMBL/GenBank/DDBJ whole genome shotgun (WGS) entry which is preliminary data.</text>
</comment>
<dbReference type="GO" id="GO:0016757">
    <property type="term" value="F:glycosyltransferase activity"/>
    <property type="evidence" value="ECO:0007669"/>
    <property type="project" value="InterPro"/>
</dbReference>
<gene>
    <name evidence="3" type="ORF">EYH37_00110</name>
</gene>
<dbReference type="Proteomes" id="UP000606463">
    <property type="component" value="Unassembled WGS sequence"/>
</dbReference>
<dbReference type="AlphaFoldDB" id="A0A9D1CF48"/>
<evidence type="ECO:0000313" key="4">
    <source>
        <dbReference type="Proteomes" id="UP000606463"/>
    </source>
</evidence>
<proteinExistence type="predicted"/>
<dbReference type="CDD" id="cd03808">
    <property type="entry name" value="GT4_CapM-like"/>
    <property type="match status" value="1"/>
</dbReference>
<evidence type="ECO:0000259" key="2">
    <source>
        <dbReference type="Pfam" id="PF13477"/>
    </source>
</evidence>
<dbReference type="InterPro" id="IPR001296">
    <property type="entry name" value="Glyco_trans_1"/>
</dbReference>
<feature type="domain" description="Glycosyltransferase subfamily 4-like N-terminal" evidence="2">
    <location>
        <begin position="4"/>
        <end position="148"/>
    </location>
</feature>
<dbReference type="PANTHER" id="PTHR12526:SF638">
    <property type="entry name" value="SPORE COAT PROTEIN SA"/>
    <property type="match status" value="1"/>
</dbReference>
<dbReference type="EMBL" id="DQVE01000002">
    <property type="protein sequence ID" value="HIP97762.1"/>
    <property type="molecule type" value="Genomic_DNA"/>
</dbReference>
<dbReference type="SUPFAM" id="SSF53756">
    <property type="entry name" value="UDP-Glycosyltransferase/glycogen phosphorylase"/>
    <property type="match status" value="1"/>
</dbReference>
<dbReference type="PANTHER" id="PTHR12526">
    <property type="entry name" value="GLYCOSYLTRANSFERASE"/>
    <property type="match status" value="1"/>
</dbReference>
<evidence type="ECO:0000313" key="3">
    <source>
        <dbReference type="EMBL" id="HIP97762.1"/>
    </source>
</evidence>